<protein>
    <recommendedName>
        <fullName evidence="3">N-acetylglucosamine-induced protein 1</fullName>
    </recommendedName>
</protein>
<dbReference type="GO" id="GO:0005737">
    <property type="term" value="C:cytoplasm"/>
    <property type="evidence" value="ECO:0007669"/>
    <property type="project" value="TreeGrafter"/>
</dbReference>
<dbReference type="EMBL" id="JAGMWT010000010">
    <property type="protein sequence ID" value="KAH7120914.1"/>
    <property type="molecule type" value="Genomic_DNA"/>
</dbReference>
<name>A0A9P9DL56_9PLEO</name>
<evidence type="ECO:0008006" key="3">
    <source>
        <dbReference type="Google" id="ProtNLM"/>
    </source>
</evidence>
<dbReference type="Pfam" id="PF12239">
    <property type="entry name" value="DUF3605"/>
    <property type="match status" value="1"/>
</dbReference>
<dbReference type="PANTHER" id="PTHR35020:SF4">
    <property type="entry name" value="N-ACETYLGLUCOSAMINE-INDUCED PROTEIN 1"/>
    <property type="match status" value="1"/>
</dbReference>
<dbReference type="InterPro" id="IPR022036">
    <property type="entry name" value="DUF3605"/>
</dbReference>
<dbReference type="AlphaFoldDB" id="A0A9P9DL56"/>
<proteinExistence type="predicted"/>
<gene>
    <name evidence="1" type="ORF">B0J11DRAFT_51914</name>
</gene>
<sequence length="224" mass="26684">MPHEEAEEALPFWLVNLPRDQWPAECPDFLKEVSDKDKQIIGTPDTQYQALSWDEVRELIRINRVDKFHRVPSDLRRYRQFTYRIVKEYGSILDFIVKERLRWTSMVPKGEPFEFDDDMKILYNDWPYGVDPKIVHLVVWTKFDLEDDAATDDLTPEARRQIDEYVQRTFCTKVQEENVIWFRNWSSLKSVHAVEHFHVMLYDPDPVFIKFITNGDAPMASLVA</sequence>
<keyword evidence="2" id="KW-1185">Reference proteome</keyword>
<comment type="caution">
    <text evidence="1">The sequence shown here is derived from an EMBL/GenBank/DDBJ whole genome shotgun (WGS) entry which is preliminary data.</text>
</comment>
<dbReference type="GO" id="GO:0006044">
    <property type="term" value="P:N-acetylglucosamine metabolic process"/>
    <property type="evidence" value="ECO:0007669"/>
    <property type="project" value="TreeGrafter"/>
</dbReference>
<dbReference type="PANTHER" id="PTHR35020">
    <property type="entry name" value="N-ACETYLGLUCOSAMINE-INDUCED PROTEIN 1"/>
    <property type="match status" value="1"/>
</dbReference>
<organism evidence="1 2">
    <name type="scientific">Dendryphion nanum</name>
    <dbReference type="NCBI Taxonomy" id="256645"/>
    <lineage>
        <taxon>Eukaryota</taxon>
        <taxon>Fungi</taxon>
        <taxon>Dikarya</taxon>
        <taxon>Ascomycota</taxon>
        <taxon>Pezizomycotina</taxon>
        <taxon>Dothideomycetes</taxon>
        <taxon>Pleosporomycetidae</taxon>
        <taxon>Pleosporales</taxon>
        <taxon>Torulaceae</taxon>
        <taxon>Dendryphion</taxon>
    </lineage>
</organism>
<accession>A0A9P9DL56</accession>
<evidence type="ECO:0000313" key="2">
    <source>
        <dbReference type="Proteomes" id="UP000700596"/>
    </source>
</evidence>
<evidence type="ECO:0000313" key="1">
    <source>
        <dbReference type="EMBL" id="KAH7120914.1"/>
    </source>
</evidence>
<reference evidence="1" key="1">
    <citation type="journal article" date="2021" name="Nat. Commun.">
        <title>Genetic determinants of endophytism in the Arabidopsis root mycobiome.</title>
        <authorList>
            <person name="Mesny F."/>
            <person name="Miyauchi S."/>
            <person name="Thiergart T."/>
            <person name="Pickel B."/>
            <person name="Atanasova L."/>
            <person name="Karlsson M."/>
            <person name="Huettel B."/>
            <person name="Barry K.W."/>
            <person name="Haridas S."/>
            <person name="Chen C."/>
            <person name="Bauer D."/>
            <person name="Andreopoulos W."/>
            <person name="Pangilinan J."/>
            <person name="LaButti K."/>
            <person name="Riley R."/>
            <person name="Lipzen A."/>
            <person name="Clum A."/>
            <person name="Drula E."/>
            <person name="Henrissat B."/>
            <person name="Kohler A."/>
            <person name="Grigoriev I.V."/>
            <person name="Martin F.M."/>
            <person name="Hacquard S."/>
        </authorList>
    </citation>
    <scope>NUCLEOTIDE SEQUENCE</scope>
    <source>
        <strain evidence="1">MPI-CAGE-CH-0243</strain>
    </source>
</reference>
<dbReference type="Proteomes" id="UP000700596">
    <property type="component" value="Unassembled WGS sequence"/>
</dbReference>
<dbReference type="OrthoDB" id="10053431at2759"/>